<keyword evidence="2" id="KW-0472">Membrane</keyword>
<dbReference type="GO" id="GO:0006813">
    <property type="term" value="P:potassium ion transport"/>
    <property type="evidence" value="ECO:0007669"/>
    <property type="project" value="InterPro"/>
</dbReference>
<feature type="transmembrane region" description="Helical" evidence="2">
    <location>
        <begin position="289"/>
        <end position="317"/>
    </location>
</feature>
<sequence>MRTDHIIVSGDDALAMTIVDELQAAGATVVRLEDTTRTGTKSGLGRAGITQARAVVCAGSDDSVNLEVALLADKANPDIRVVARLSDDILRKAFADSDVSGAMFDVAELAAPSVVEACVGHGCHPLTIAGTGFVVVGLSARKNATLRELYGELTPVAVIRGEKSPAPGELEACPDRDLSVHSGDWTVLIGTAEEVAAHGFDVPRPPGERPHLVALRRAVDSVRAFRNDINPAFYPLVGVIAALMLASTVVLRLGYRNPRMGWIDAMYFTVESISTTGYGDYSFMHQPTWLRLFATGMMFVGLITVALLVSFVADVLLSRRFVRIASGRRIARLRNHIVVIGLSALGIRVVGDLVAAGHDVAVIEIDEENPYLAEAHDLDVPVIIGDAKLTQTLLSARVDRARAVAVLTHDDMVNIETGMILAQLHGRRVGPLHRWPEIPLVLRVFDRSLGFALARRFGFVNARSTVELAAPWFIGAAIGLQVVDTFSVGLRSFVVGAIHVAPDSGLDGVRLSELPTHTRVVAVERANAAPTVHPRHHATLRAGDTVYLLGPYRQLLDTLSKGKSAVPS</sequence>
<dbReference type="Gene3D" id="1.10.287.70">
    <property type="match status" value="1"/>
</dbReference>
<dbReference type="PROSITE" id="PS51201">
    <property type="entry name" value="RCK_N"/>
    <property type="match status" value="1"/>
</dbReference>
<dbReference type="InterPro" id="IPR003148">
    <property type="entry name" value="RCK_N"/>
</dbReference>
<dbReference type="InterPro" id="IPR013099">
    <property type="entry name" value="K_chnl_dom"/>
</dbReference>
<evidence type="ECO:0000259" key="3">
    <source>
        <dbReference type="PROSITE" id="PS51201"/>
    </source>
</evidence>
<dbReference type="SUPFAM" id="SSF81324">
    <property type="entry name" value="Voltage-gated potassium channels"/>
    <property type="match status" value="1"/>
</dbReference>
<evidence type="ECO:0000313" key="5">
    <source>
        <dbReference type="EMBL" id="GLB83599.1"/>
    </source>
</evidence>
<dbReference type="Pfam" id="PF02254">
    <property type="entry name" value="TrkA_N"/>
    <property type="match status" value="2"/>
</dbReference>
<comment type="subcellular location">
    <subcellularLocation>
        <location evidence="1">Cell membrane</location>
        <topology evidence="1">Multi-pass membrane protein</topology>
    </subcellularLocation>
</comment>
<proteinExistence type="predicted"/>
<dbReference type="RefSeq" id="WP_236981587.1">
    <property type="nucleotide sequence ID" value="NZ_BRXE01000030.1"/>
</dbReference>
<evidence type="ECO:0000256" key="2">
    <source>
        <dbReference type="SAM" id="Phobius"/>
    </source>
</evidence>
<reference evidence="6" key="1">
    <citation type="submission" date="2022-08" db="EMBL/GenBank/DDBJ databases">
        <title>Mycobacterium kiyosense sp. nov., scotochromogenic slow-glowing species isolated from respiratory specimens.</title>
        <authorList>
            <person name="Fukano H."/>
            <person name="Kazumi Y."/>
            <person name="Sakagami N."/>
            <person name="Ato M."/>
            <person name="Mitarai S."/>
            <person name="Hoshino Y."/>
        </authorList>
    </citation>
    <scope>NUCLEOTIDE SEQUENCE</scope>
    <source>
        <strain evidence="6">1413</strain>
        <strain evidence="5">SRL2020-028</strain>
    </source>
</reference>
<gene>
    <name evidence="6" type="ORF">Mkiyose1413_56100</name>
    <name evidence="5" type="ORF">SRL2020028_28550</name>
</gene>
<dbReference type="Proteomes" id="UP001165663">
    <property type="component" value="Unassembled WGS sequence"/>
</dbReference>
<dbReference type="InterPro" id="IPR006037">
    <property type="entry name" value="RCK_C"/>
</dbReference>
<keyword evidence="2" id="KW-0812">Transmembrane</keyword>
<organism evidence="6 7">
    <name type="scientific">Mycobacterium kiyosense</name>
    <dbReference type="NCBI Taxonomy" id="2871094"/>
    <lineage>
        <taxon>Bacteria</taxon>
        <taxon>Bacillati</taxon>
        <taxon>Actinomycetota</taxon>
        <taxon>Actinomycetes</taxon>
        <taxon>Mycobacteriales</taxon>
        <taxon>Mycobacteriaceae</taxon>
        <taxon>Mycobacterium</taxon>
    </lineage>
</organism>
<keyword evidence="2" id="KW-1133">Transmembrane helix</keyword>
<name>A0A9P3QET1_9MYCO</name>
<dbReference type="Pfam" id="PF07885">
    <property type="entry name" value="Ion_trans_2"/>
    <property type="match status" value="1"/>
</dbReference>
<dbReference type="Pfam" id="PF02080">
    <property type="entry name" value="TrkA_C"/>
    <property type="match status" value="1"/>
</dbReference>
<dbReference type="EMBL" id="BRXE01000030">
    <property type="protein sequence ID" value="GLB83599.1"/>
    <property type="molecule type" value="Genomic_DNA"/>
</dbReference>
<evidence type="ECO:0008006" key="8">
    <source>
        <dbReference type="Google" id="ProtNLM"/>
    </source>
</evidence>
<dbReference type="InterPro" id="IPR036291">
    <property type="entry name" value="NAD(P)-bd_dom_sf"/>
</dbReference>
<dbReference type="SUPFAM" id="SSF116726">
    <property type="entry name" value="TrkA C-terminal domain-like"/>
    <property type="match status" value="1"/>
</dbReference>
<dbReference type="EMBL" id="BRZI01000103">
    <property type="protein sequence ID" value="GLD33727.1"/>
    <property type="molecule type" value="Genomic_DNA"/>
</dbReference>
<dbReference type="GO" id="GO:0008324">
    <property type="term" value="F:monoatomic cation transmembrane transporter activity"/>
    <property type="evidence" value="ECO:0007669"/>
    <property type="project" value="InterPro"/>
</dbReference>
<feature type="domain" description="RCK C-terminal" evidence="4">
    <location>
        <begin position="483"/>
        <end position="564"/>
    </location>
</feature>
<dbReference type="Gene3D" id="3.30.70.1450">
    <property type="entry name" value="Regulator of K+ conductance, C-terminal domain"/>
    <property type="match status" value="1"/>
</dbReference>
<evidence type="ECO:0000313" key="7">
    <source>
        <dbReference type="Proteomes" id="UP001064782"/>
    </source>
</evidence>
<accession>A0A9P3QET1</accession>
<dbReference type="InterPro" id="IPR036721">
    <property type="entry name" value="RCK_C_sf"/>
</dbReference>
<feature type="transmembrane region" description="Helical" evidence="2">
    <location>
        <begin position="232"/>
        <end position="253"/>
    </location>
</feature>
<dbReference type="PANTHER" id="PTHR43833">
    <property type="entry name" value="POTASSIUM CHANNEL PROTEIN 2-RELATED-RELATED"/>
    <property type="match status" value="1"/>
</dbReference>
<dbReference type="PANTHER" id="PTHR43833:SF11">
    <property type="entry name" value="VOLTAGE-GATED POTASSIUM CHANNEL KCH"/>
    <property type="match status" value="1"/>
</dbReference>
<evidence type="ECO:0000256" key="1">
    <source>
        <dbReference type="ARBA" id="ARBA00004651"/>
    </source>
</evidence>
<dbReference type="GO" id="GO:0005886">
    <property type="term" value="C:plasma membrane"/>
    <property type="evidence" value="ECO:0007669"/>
    <property type="project" value="UniProtKB-SubCell"/>
</dbReference>
<feature type="transmembrane region" description="Helical" evidence="2">
    <location>
        <begin position="337"/>
        <end position="356"/>
    </location>
</feature>
<dbReference type="SUPFAM" id="SSF51735">
    <property type="entry name" value="NAD(P)-binding Rossmann-fold domains"/>
    <property type="match status" value="2"/>
</dbReference>
<protein>
    <recommendedName>
        <fullName evidence="8">Potassium transporter TrkA</fullName>
    </recommendedName>
</protein>
<dbReference type="Proteomes" id="UP001064782">
    <property type="component" value="Unassembled WGS sequence"/>
</dbReference>
<dbReference type="Gene3D" id="3.40.50.720">
    <property type="entry name" value="NAD(P)-binding Rossmann-like Domain"/>
    <property type="match status" value="2"/>
</dbReference>
<comment type="caution">
    <text evidence="6">The sequence shown here is derived from an EMBL/GenBank/DDBJ whole genome shotgun (WGS) entry which is preliminary data.</text>
</comment>
<dbReference type="AlphaFoldDB" id="A0A9P3QET1"/>
<dbReference type="GeneID" id="83632975"/>
<dbReference type="InterPro" id="IPR050721">
    <property type="entry name" value="Trk_Ktr_HKT_K-transport"/>
</dbReference>
<evidence type="ECO:0000313" key="6">
    <source>
        <dbReference type="EMBL" id="GLD33727.1"/>
    </source>
</evidence>
<dbReference type="PROSITE" id="PS51202">
    <property type="entry name" value="RCK_C"/>
    <property type="match status" value="1"/>
</dbReference>
<feature type="domain" description="RCK N-terminal" evidence="3">
    <location>
        <begin position="334"/>
        <end position="467"/>
    </location>
</feature>
<evidence type="ECO:0000259" key="4">
    <source>
        <dbReference type="PROSITE" id="PS51202"/>
    </source>
</evidence>
<keyword evidence="7" id="KW-1185">Reference proteome</keyword>